<dbReference type="PANTHER" id="PTHR43721">
    <property type="entry name" value="ELONGATION FACTOR TU-RELATED"/>
    <property type="match status" value="1"/>
</dbReference>
<accession>J0WRS5</accession>
<gene>
    <name evidence="2" type="ORF">AURDEDRAFT_93093</name>
</gene>
<dbReference type="PANTHER" id="PTHR43721:SF9">
    <property type="entry name" value="GTP-BINDING PROTEIN 1"/>
    <property type="match status" value="1"/>
</dbReference>
<dbReference type="OrthoDB" id="248233at2759"/>
<proteinExistence type="predicted"/>
<dbReference type="eggNOG" id="KOG1143">
    <property type="taxonomic scope" value="Eukaryota"/>
</dbReference>
<dbReference type="AlphaFoldDB" id="J0WRS5"/>
<keyword evidence="3" id="KW-1185">Reference proteome</keyword>
<evidence type="ECO:0000313" key="3">
    <source>
        <dbReference type="Proteomes" id="UP000006514"/>
    </source>
</evidence>
<dbReference type="GO" id="GO:0003746">
    <property type="term" value="F:translation elongation factor activity"/>
    <property type="evidence" value="ECO:0007669"/>
    <property type="project" value="TreeGrafter"/>
</dbReference>
<dbReference type="InterPro" id="IPR050055">
    <property type="entry name" value="EF-Tu_GTPase"/>
</dbReference>
<reference evidence="3" key="1">
    <citation type="journal article" date="2012" name="Science">
        <title>The Paleozoic origin of enzymatic lignin decomposition reconstructed from 31 fungal genomes.</title>
        <authorList>
            <person name="Floudas D."/>
            <person name="Binder M."/>
            <person name="Riley R."/>
            <person name="Barry K."/>
            <person name="Blanchette R.A."/>
            <person name="Henrissat B."/>
            <person name="Martinez A.T."/>
            <person name="Otillar R."/>
            <person name="Spatafora J.W."/>
            <person name="Yadav J.S."/>
            <person name="Aerts A."/>
            <person name="Benoit I."/>
            <person name="Boyd A."/>
            <person name="Carlson A."/>
            <person name="Copeland A."/>
            <person name="Coutinho P.M."/>
            <person name="de Vries R.P."/>
            <person name="Ferreira P."/>
            <person name="Findley K."/>
            <person name="Foster B."/>
            <person name="Gaskell J."/>
            <person name="Glotzer D."/>
            <person name="Gorecki P."/>
            <person name="Heitman J."/>
            <person name="Hesse C."/>
            <person name="Hori C."/>
            <person name="Igarashi K."/>
            <person name="Jurgens J.A."/>
            <person name="Kallen N."/>
            <person name="Kersten P."/>
            <person name="Kohler A."/>
            <person name="Kuees U."/>
            <person name="Kumar T.K.A."/>
            <person name="Kuo A."/>
            <person name="LaButti K."/>
            <person name="Larrondo L.F."/>
            <person name="Lindquist E."/>
            <person name="Ling A."/>
            <person name="Lombard V."/>
            <person name="Lucas S."/>
            <person name="Lundell T."/>
            <person name="Martin R."/>
            <person name="McLaughlin D.J."/>
            <person name="Morgenstern I."/>
            <person name="Morin E."/>
            <person name="Murat C."/>
            <person name="Nagy L.G."/>
            <person name="Nolan M."/>
            <person name="Ohm R.A."/>
            <person name="Patyshakuliyeva A."/>
            <person name="Rokas A."/>
            <person name="Ruiz-Duenas F.J."/>
            <person name="Sabat G."/>
            <person name="Salamov A."/>
            <person name="Samejima M."/>
            <person name="Schmutz J."/>
            <person name="Slot J.C."/>
            <person name="St John F."/>
            <person name="Stenlid J."/>
            <person name="Sun H."/>
            <person name="Sun S."/>
            <person name="Syed K."/>
            <person name="Tsang A."/>
            <person name="Wiebenga A."/>
            <person name="Young D."/>
            <person name="Pisabarro A."/>
            <person name="Eastwood D.C."/>
            <person name="Martin F."/>
            <person name="Cullen D."/>
            <person name="Grigoriev I.V."/>
            <person name="Hibbett D.S."/>
        </authorList>
    </citation>
    <scope>NUCLEOTIDE SEQUENCE [LARGE SCALE GENOMIC DNA]</scope>
    <source>
        <strain evidence="3">TFB10046</strain>
    </source>
</reference>
<dbReference type="InParanoid" id="J0WRS5"/>
<dbReference type="EMBL" id="JH687890">
    <property type="protein sequence ID" value="EJD35441.1"/>
    <property type="molecule type" value="Genomic_DNA"/>
</dbReference>
<evidence type="ECO:0000313" key="2">
    <source>
        <dbReference type="EMBL" id="EJD35441.1"/>
    </source>
</evidence>
<feature type="region of interest" description="Disordered" evidence="1">
    <location>
        <begin position="166"/>
        <end position="190"/>
    </location>
</feature>
<feature type="compositionally biased region" description="Basic and acidic residues" evidence="1">
    <location>
        <begin position="267"/>
        <end position="286"/>
    </location>
</feature>
<evidence type="ECO:0000256" key="1">
    <source>
        <dbReference type="SAM" id="MobiDB-lite"/>
    </source>
</evidence>
<feature type="compositionally biased region" description="Acidic residues" evidence="1">
    <location>
        <begin position="169"/>
        <end position="179"/>
    </location>
</feature>
<name>J0WRS5_AURST</name>
<feature type="compositionally biased region" description="Basic and acidic residues" evidence="1">
    <location>
        <begin position="244"/>
        <end position="256"/>
    </location>
</feature>
<feature type="compositionally biased region" description="Basic and acidic residues" evidence="1">
    <location>
        <begin position="314"/>
        <end position="324"/>
    </location>
</feature>
<dbReference type="KEGG" id="adl:AURDEDRAFT_93093"/>
<protein>
    <submittedName>
        <fullName evidence="2">Uncharacterized protein</fullName>
    </submittedName>
</protein>
<dbReference type="Proteomes" id="UP000006514">
    <property type="component" value="Unassembled WGS sequence"/>
</dbReference>
<sequence>MFGESDSDSPHVGSPWDSLLSSSASLEFELKHRLQRSCRLSPEIEEGNVEYKLKLIDPTPERFARLVTQLKWRLLEGGGQAYYELGVADSGQLVGLCRTELEATLETLEAMAGEIGASVIIVKEIEVPAMRTLKEGLLGAAIGGGVDFSQVDGAMRLPRRRHLLLMPSDDSDGETETPETDMTSTDEPLTADERAESAGDLATIWPSKLAPVLGDEDTIFDIEVSAVYKPLPSLRRTSTSPAAPRKDKSAQREKKATRPNPDPVARAIERKAKRDARRDNRRREILGDDDSSPRTVFDMSAVAAALPQPYDEPEPPRRKGKPEVPTDSGPLLIVEALVVRKPANDEVFMCLDDLGFLV</sequence>
<organism evidence="2 3">
    <name type="scientific">Auricularia subglabra (strain TFB-10046 / SS5)</name>
    <name type="common">White-rot fungus</name>
    <name type="synonym">Auricularia delicata (strain TFB10046)</name>
    <dbReference type="NCBI Taxonomy" id="717982"/>
    <lineage>
        <taxon>Eukaryota</taxon>
        <taxon>Fungi</taxon>
        <taxon>Dikarya</taxon>
        <taxon>Basidiomycota</taxon>
        <taxon>Agaricomycotina</taxon>
        <taxon>Agaricomycetes</taxon>
        <taxon>Auriculariales</taxon>
        <taxon>Auriculariaceae</taxon>
        <taxon>Auricularia</taxon>
    </lineage>
</organism>
<feature type="region of interest" description="Disordered" evidence="1">
    <location>
        <begin position="234"/>
        <end position="328"/>
    </location>
</feature>